<dbReference type="PROSITE" id="PS50125">
    <property type="entry name" value="GUANYLATE_CYCLASE_2"/>
    <property type="match status" value="1"/>
</dbReference>
<feature type="transmembrane region" description="Helical" evidence="4">
    <location>
        <begin position="445"/>
        <end position="468"/>
    </location>
</feature>
<evidence type="ECO:0000259" key="6">
    <source>
        <dbReference type="PROSITE" id="PS50885"/>
    </source>
</evidence>
<dbReference type="GO" id="GO:0009190">
    <property type="term" value="P:cyclic nucleotide biosynthetic process"/>
    <property type="evidence" value="ECO:0007669"/>
    <property type="project" value="InterPro"/>
</dbReference>
<name>L7V709_MYCL1</name>
<keyword evidence="8" id="KW-1185">Reference proteome</keyword>
<dbReference type="Pfam" id="PF00211">
    <property type="entry name" value="Guanylate_cyc"/>
    <property type="match status" value="1"/>
</dbReference>
<accession>L7V709</accession>
<dbReference type="SMART" id="SM00044">
    <property type="entry name" value="CYCc"/>
    <property type="match status" value="1"/>
</dbReference>
<dbReference type="PANTHER" id="PTHR45655:SF13">
    <property type="entry name" value="SOLUBLE GUANYLATE CYCLASE GCY-32-RELATED"/>
    <property type="match status" value="1"/>
</dbReference>
<dbReference type="Pfam" id="PF00672">
    <property type="entry name" value="HAMP"/>
    <property type="match status" value="1"/>
</dbReference>
<sequence length="732" mass="80496">MTSGQPTEPVTAAASGQTGRTDSRGRRLLRFLRVGIQAKLLVTLLICSILSVAVVGVIGYVSGRNALQRVAVERLLQLREAQKRQVEALFSELTKSVMVYSNGMSANEATAAFTDGFAQLANATVDPVQQQAIVDYYVNELIKPIDQATGHELDLEAVLPASPAQTYLQAYYTAPFSSSSESMRFNNAGDGSAWSAANARFNDFFRGIVTRFQYRDALLLDLQGNVVYSVNKGPDLGTNLFTGPYRETNLRTAYQKALASNEIDFVWITDFQRYQPEVDAPTAWLVSPVGVDGKLQGVMALALPPTNLNQIMNANEKWEAVGMGRSTETYLAGSDNLMRSDSRLFLESPDEYRREALAGGTREDVVNKAIRLGTTVLVQPVPSAGLRAALRGQSGITKDTDYLGNRELEAYAPLDVPNSDLRWAILATRDDWDAYERLSSFGRTVVLAVAGITLFICVVSMVLAKLLVRPIRRLEAGTEKIRSGDYEVTVPVKSRDELGDLTAAFNEMSSNLKVKDQLLTEQRSQNEQLLLALMPEPVVQRYRAGGEVIAEEHQDVTVIFAELIGLEEISDGLSGDELVGIVDELFRQFDSAAQSLGVEPIRTFHNGYLAACGATTPRLDNVHRGIEFALEIELIVNRFANQSQHPLRVRVRVGVTTGRVVSGLVGRSNLAYDMWGGAVQMAYRMLGHLSDPGIYVSARVHDAMREIWTFTPAGAISVRGSQQQIWQVSERR</sequence>
<feature type="domain" description="HAMP" evidence="6">
    <location>
        <begin position="465"/>
        <end position="517"/>
    </location>
</feature>
<keyword evidence="1 4" id="KW-0812">Transmembrane</keyword>
<evidence type="ECO:0000256" key="3">
    <source>
        <dbReference type="SAM" id="MobiDB-lite"/>
    </source>
</evidence>
<organism evidence="7 8">
    <name type="scientific">Mycobacterium liflandii (strain 128FXT)</name>
    <dbReference type="NCBI Taxonomy" id="459424"/>
    <lineage>
        <taxon>Bacteria</taxon>
        <taxon>Bacillati</taxon>
        <taxon>Actinomycetota</taxon>
        <taxon>Actinomycetes</taxon>
        <taxon>Mycobacteriales</taxon>
        <taxon>Mycobacteriaceae</taxon>
        <taxon>Mycobacterium</taxon>
        <taxon>Mycobacterium ulcerans group</taxon>
    </lineage>
</organism>
<proteinExistence type="predicted"/>
<dbReference type="GO" id="GO:0035556">
    <property type="term" value="P:intracellular signal transduction"/>
    <property type="evidence" value="ECO:0007669"/>
    <property type="project" value="InterPro"/>
</dbReference>
<evidence type="ECO:0000313" key="8">
    <source>
        <dbReference type="Proteomes" id="UP000011157"/>
    </source>
</evidence>
<dbReference type="AlphaFoldDB" id="L7V709"/>
<dbReference type="InterPro" id="IPR001054">
    <property type="entry name" value="A/G_cyclase"/>
</dbReference>
<gene>
    <name evidence="7" type="ordered locus">MULP_04007</name>
</gene>
<reference evidence="7 8" key="1">
    <citation type="journal article" date="2013" name="J. Bacteriol.">
        <title>Complete Genome Sequence of the Frog Pathogen Mycobacterium ulcerans Ecovar Liflandii.</title>
        <authorList>
            <person name="Tobias N.J."/>
            <person name="Doig K.D."/>
            <person name="Medema M.H."/>
            <person name="Chen H."/>
            <person name="Haring V."/>
            <person name="Moore R."/>
            <person name="Seemann T."/>
            <person name="Stinear T.P."/>
        </authorList>
    </citation>
    <scope>NUCLEOTIDE SEQUENCE [LARGE SCALE GENOMIC DNA]</scope>
    <source>
        <strain evidence="7 8">128FXT</strain>
    </source>
</reference>
<protein>
    <submittedName>
        <fullName evidence="7">Adenylate or guanylate cyclase</fullName>
        <ecNumber evidence="7">4.6.1.-</ecNumber>
    </submittedName>
</protein>
<evidence type="ECO:0000256" key="4">
    <source>
        <dbReference type="SAM" id="Phobius"/>
    </source>
</evidence>
<keyword evidence="2 4" id="KW-1133">Transmembrane helix</keyword>
<feature type="transmembrane region" description="Helical" evidence="4">
    <location>
        <begin position="40"/>
        <end position="61"/>
    </location>
</feature>
<dbReference type="RefSeq" id="WP_015356529.1">
    <property type="nucleotide sequence ID" value="NC_020133.1"/>
</dbReference>
<evidence type="ECO:0000256" key="2">
    <source>
        <dbReference type="ARBA" id="ARBA00022989"/>
    </source>
</evidence>
<dbReference type="HOGENOM" id="CLU_015967_0_0_11"/>
<dbReference type="EC" id="4.6.1.-" evidence="7"/>
<evidence type="ECO:0000313" key="7">
    <source>
        <dbReference type="EMBL" id="AGC63616.1"/>
    </source>
</evidence>
<dbReference type="PANTHER" id="PTHR45655">
    <property type="entry name" value="GUANYLATE CYCLASE SOLUBLE SUBUNIT BETA-2"/>
    <property type="match status" value="1"/>
</dbReference>
<dbReference type="Gene3D" id="6.10.340.10">
    <property type="match status" value="1"/>
</dbReference>
<dbReference type="CDD" id="cd06225">
    <property type="entry name" value="HAMP"/>
    <property type="match status" value="1"/>
</dbReference>
<dbReference type="InterPro" id="IPR029787">
    <property type="entry name" value="Nucleotide_cyclase"/>
</dbReference>
<dbReference type="InterPro" id="IPR003660">
    <property type="entry name" value="HAMP_dom"/>
</dbReference>
<dbReference type="PATRIC" id="fig|459424.11.peg.4127"/>
<evidence type="ECO:0000259" key="5">
    <source>
        <dbReference type="PROSITE" id="PS50125"/>
    </source>
</evidence>
<dbReference type="SMART" id="SM00304">
    <property type="entry name" value="HAMP"/>
    <property type="match status" value="1"/>
</dbReference>
<feature type="domain" description="Guanylate cyclase" evidence="5">
    <location>
        <begin position="557"/>
        <end position="686"/>
    </location>
</feature>
<dbReference type="EMBL" id="CP003899">
    <property type="protein sequence ID" value="AGC63616.1"/>
    <property type="molecule type" value="Genomic_DNA"/>
</dbReference>
<feature type="compositionally biased region" description="Polar residues" evidence="3">
    <location>
        <begin position="1"/>
        <end position="20"/>
    </location>
</feature>
<evidence type="ECO:0000256" key="1">
    <source>
        <dbReference type="ARBA" id="ARBA00022692"/>
    </source>
</evidence>
<dbReference type="GO" id="GO:0016020">
    <property type="term" value="C:membrane"/>
    <property type="evidence" value="ECO:0007669"/>
    <property type="project" value="InterPro"/>
</dbReference>
<dbReference type="CDD" id="cd07302">
    <property type="entry name" value="CHD"/>
    <property type="match status" value="1"/>
</dbReference>
<feature type="region of interest" description="Disordered" evidence="3">
    <location>
        <begin position="1"/>
        <end position="21"/>
    </location>
</feature>
<dbReference type="PROSITE" id="PS50885">
    <property type="entry name" value="HAMP"/>
    <property type="match status" value="1"/>
</dbReference>
<dbReference type="Gene3D" id="3.30.70.1230">
    <property type="entry name" value="Nucleotide cyclase"/>
    <property type="match status" value="1"/>
</dbReference>
<dbReference type="Proteomes" id="UP000011157">
    <property type="component" value="Chromosome"/>
</dbReference>
<dbReference type="SUPFAM" id="SSF158472">
    <property type="entry name" value="HAMP domain-like"/>
    <property type="match status" value="1"/>
</dbReference>
<keyword evidence="4" id="KW-0472">Membrane</keyword>
<keyword evidence="7" id="KW-0456">Lyase</keyword>
<dbReference type="SUPFAM" id="SSF55073">
    <property type="entry name" value="Nucleotide cyclase"/>
    <property type="match status" value="1"/>
</dbReference>
<dbReference type="GO" id="GO:0004016">
    <property type="term" value="F:adenylate cyclase activity"/>
    <property type="evidence" value="ECO:0007669"/>
    <property type="project" value="UniProtKB-ARBA"/>
</dbReference>
<dbReference type="KEGG" id="mli:MULP_04007"/>